<dbReference type="RefSeq" id="WP_243098269.1">
    <property type="nucleotide sequence ID" value="NZ_CP058648.1"/>
</dbReference>
<keyword evidence="1" id="KW-1133">Transmembrane helix</keyword>
<evidence type="ECO:0000313" key="2">
    <source>
        <dbReference type="EMBL" id="TCP98384.1"/>
    </source>
</evidence>
<reference evidence="2 3" key="1">
    <citation type="submission" date="2019-03" db="EMBL/GenBank/DDBJ databases">
        <title>Genomic Encyclopedia of Type Strains, Phase IV (KMG-IV): sequencing the most valuable type-strain genomes for metagenomic binning, comparative biology and taxonomic classification.</title>
        <authorList>
            <person name="Goeker M."/>
        </authorList>
    </citation>
    <scope>NUCLEOTIDE SEQUENCE [LARGE SCALE GENOMIC DNA]</scope>
    <source>
        <strain evidence="2 3">DSM 100013</strain>
    </source>
</reference>
<keyword evidence="1" id="KW-0472">Membrane</keyword>
<evidence type="ECO:0000313" key="3">
    <source>
        <dbReference type="Proteomes" id="UP000295504"/>
    </source>
</evidence>
<evidence type="ECO:0000256" key="1">
    <source>
        <dbReference type="SAM" id="Phobius"/>
    </source>
</evidence>
<keyword evidence="1" id="KW-0812">Transmembrane</keyword>
<dbReference type="EMBL" id="SLYC01000042">
    <property type="protein sequence ID" value="TCP98384.1"/>
    <property type="molecule type" value="Genomic_DNA"/>
</dbReference>
<protein>
    <submittedName>
        <fullName evidence="2">Uncharacterized protein</fullName>
    </submittedName>
</protein>
<dbReference type="Proteomes" id="UP000295504">
    <property type="component" value="Unassembled WGS sequence"/>
</dbReference>
<gene>
    <name evidence="2" type="ORF">EDD79_104220</name>
</gene>
<dbReference type="AlphaFoldDB" id="A0A4R2TBN8"/>
<feature type="transmembrane region" description="Helical" evidence="1">
    <location>
        <begin position="36"/>
        <end position="57"/>
    </location>
</feature>
<accession>A0A4R2TBN8</accession>
<organism evidence="2 3">
    <name type="scientific">Serpentinicella alkaliphila</name>
    <dbReference type="NCBI Taxonomy" id="1734049"/>
    <lineage>
        <taxon>Bacteria</taxon>
        <taxon>Bacillati</taxon>
        <taxon>Bacillota</taxon>
        <taxon>Clostridia</taxon>
        <taxon>Peptostreptococcales</taxon>
        <taxon>Natronincolaceae</taxon>
        <taxon>Serpentinicella</taxon>
    </lineage>
</organism>
<feature type="transmembrane region" description="Helical" evidence="1">
    <location>
        <begin position="7"/>
        <end position="30"/>
    </location>
</feature>
<proteinExistence type="predicted"/>
<comment type="caution">
    <text evidence="2">The sequence shown here is derived from an EMBL/GenBank/DDBJ whole genome shotgun (WGS) entry which is preliminary data.</text>
</comment>
<name>A0A4R2TBN8_9FIRM</name>
<keyword evidence="3" id="KW-1185">Reference proteome</keyword>
<sequence length="76" mass="8119">MHKKHGLLMLACCLIPLGIVFVLPFLGFQVGGVGRFASIGIALICPLMHLGLLAYLFKGNRNGSCCSKEDANSQTL</sequence>